<dbReference type="Proteomes" id="UP000000271">
    <property type="component" value="Chromosome"/>
</dbReference>
<accession>D6XZT0</accession>
<dbReference type="eggNOG" id="COG1653">
    <property type="taxonomic scope" value="Bacteria"/>
</dbReference>
<dbReference type="SUPFAM" id="SSF53850">
    <property type="entry name" value="Periplasmic binding protein-like II"/>
    <property type="match status" value="1"/>
</dbReference>
<dbReference type="PANTHER" id="PTHR43649:SF12">
    <property type="entry name" value="DIACETYLCHITOBIOSE BINDING PROTEIN DASA"/>
    <property type="match status" value="1"/>
</dbReference>
<evidence type="ECO:0000313" key="1">
    <source>
        <dbReference type="EMBL" id="ADI00432.1"/>
    </source>
</evidence>
<gene>
    <name evidence="1" type="ordered locus">Bsel_2944</name>
</gene>
<dbReference type="AlphaFoldDB" id="D6XZT0"/>
<dbReference type="KEGG" id="bse:Bsel_2944"/>
<evidence type="ECO:0000313" key="2">
    <source>
        <dbReference type="Proteomes" id="UP000000271"/>
    </source>
</evidence>
<dbReference type="InterPro" id="IPR050490">
    <property type="entry name" value="Bact_solute-bd_prot1"/>
</dbReference>
<keyword evidence="2" id="KW-1185">Reference proteome</keyword>
<dbReference type="PANTHER" id="PTHR43649">
    <property type="entry name" value="ARABINOSE-BINDING PROTEIN-RELATED"/>
    <property type="match status" value="1"/>
</dbReference>
<protein>
    <submittedName>
        <fullName evidence="1">ABC-type sugar transport system periplasmic component-like protein</fullName>
    </submittedName>
</protein>
<dbReference type="EMBL" id="CP001791">
    <property type="protein sequence ID" value="ADI00432.1"/>
    <property type="molecule type" value="Genomic_DNA"/>
</dbReference>
<dbReference type="InterPro" id="IPR006059">
    <property type="entry name" value="SBP"/>
</dbReference>
<name>D6XZT0_BACIE</name>
<proteinExistence type="predicted"/>
<dbReference type="STRING" id="439292.Bsel_2944"/>
<dbReference type="Gene3D" id="3.40.190.10">
    <property type="entry name" value="Periplasmic binding protein-like II"/>
    <property type="match status" value="1"/>
</dbReference>
<organism evidence="1 2">
    <name type="scientific">Bacillus selenitireducens (strain ATCC 700615 / DSM 15326 / MLS10)</name>
    <dbReference type="NCBI Taxonomy" id="439292"/>
    <lineage>
        <taxon>Bacteria</taxon>
        <taxon>Bacillati</taxon>
        <taxon>Bacillota</taxon>
        <taxon>Bacilli</taxon>
        <taxon>Bacillales</taxon>
        <taxon>Bacillaceae</taxon>
        <taxon>Salisediminibacterium</taxon>
    </lineage>
</organism>
<dbReference type="RefSeq" id="WP_013173844.1">
    <property type="nucleotide sequence ID" value="NC_014219.1"/>
</dbReference>
<reference evidence="1" key="1">
    <citation type="submission" date="2009-10" db="EMBL/GenBank/DDBJ databases">
        <title>Complete sequence of Bacillus selenitireducens MLS10.</title>
        <authorList>
            <consortium name="US DOE Joint Genome Institute"/>
            <person name="Lucas S."/>
            <person name="Copeland A."/>
            <person name="Lapidus A."/>
            <person name="Glavina del Rio T."/>
            <person name="Dalin E."/>
            <person name="Tice H."/>
            <person name="Bruce D."/>
            <person name="Goodwin L."/>
            <person name="Pitluck S."/>
            <person name="Sims D."/>
            <person name="Brettin T."/>
            <person name="Detter J.C."/>
            <person name="Han C."/>
            <person name="Larimer F."/>
            <person name="Land M."/>
            <person name="Hauser L."/>
            <person name="Kyrpides N."/>
            <person name="Ovchinnikova G."/>
            <person name="Stolz J."/>
        </authorList>
    </citation>
    <scope>NUCLEOTIDE SEQUENCE [LARGE SCALE GENOMIC DNA]</scope>
    <source>
        <strain evidence="1">MLS10</strain>
    </source>
</reference>
<dbReference type="HOGENOM" id="CLU_043127_0_0_9"/>
<sequence length="485" mass="54357">MQRWTTGVKQPFLAGGWLLAGLVMTGGCSQLSADDSPLDPDQPVSVTLWHYYSGQTKEIFDDLASDFNETVGMEKGIVVDARSQGDVRQLEEAVYDAANETMGAQQMPDVFMTYPDNAYRIDALGKLADLKTYFTEEELGAFRDEFLDEGYLSEDGGLHIIPIAKSSENLYLNQTFFEPFSEETGYTHEDLATWEGVLEVAESYYGWSGGDAFMGIDSDPNFMLVTAMQQGSELFDYSDSPVSLNMDEDIARHIWTYYYEPYIRGHFAKSGRFSSDDAKVGLTIAYTGSTAGAVYFPMEVTLSQDDTREIEVETLPYPYMVDGDRVAVQQGAGMSVAKSTTEHEYASSVFLKWLTDAEQNVPFAVSTGYFPVKDEALDESVLMTALEERGDDLHPAVPSTVTTTAGMFRDYELYFYRPFPGSAEMRHLLENHLFSRIERNVVMLEEAGHSDEEHAAMIADLTSEEAFHEWYESFLESAEAHMPEN</sequence>
<dbReference type="Pfam" id="PF13416">
    <property type="entry name" value="SBP_bac_8"/>
    <property type="match status" value="1"/>
</dbReference>
<dbReference type="PROSITE" id="PS51257">
    <property type="entry name" value="PROKAR_LIPOPROTEIN"/>
    <property type="match status" value="1"/>
</dbReference>